<evidence type="ECO:0000256" key="2">
    <source>
        <dbReference type="ARBA" id="ARBA00022692"/>
    </source>
</evidence>
<evidence type="ECO:0000256" key="5">
    <source>
        <dbReference type="ARBA" id="ARBA00038359"/>
    </source>
</evidence>
<feature type="domain" description="Rhodopsin" evidence="8">
    <location>
        <begin position="101"/>
        <end position="276"/>
    </location>
</feature>
<dbReference type="AlphaFoldDB" id="A0A5J5F0L6"/>
<evidence type="ECO:0000256" key="7">
    <source>
        <dbReference type="SAM" id="Phobius"/>
    </source>
</evidence>
<dbReference type="GO" id="GO:0016020">
    <property type="term" value="C:membrane"/>
    <property type="evidence" value="ECO:0007669"/>
    <property type="project" value="UniProtKB-SubCell"/>
</dbReference>
<evidence type="ECO:0000256" key="6">
    <source>
        <dbReference type="SAM" id="MobiDB-lite"/>
    </source>
</evidence>
<proteinExistence type="inferred from homology"/>
<name>A0A5J5F0L6_9PEZI</name>
<keyword evidence="2 7" id="KW-0812">Transmembrane</keyword>
<reference evidence="9 10" key="1">
    <citation type="submission" date="2019-09" db="EMBL/GenBank/DDBJ databases">
        <title>Draft genome of the ectomycorrhizal ascomycete Sphaerosporella brunnea.</title>
        <authorList>
            <consortium name="DOE Joint Genome Institute"/>
            <person name="Benucci G.M."/>
            <person name="Marozzi G."/>
            <person name="Antonielli L."/>
            <person name="Sanchez S."/>
            <person name="Marco P."/>
            <person name="Wang X."/>
            <person name="Falini L.B."/>
            <person name="Barry K."/>
            <person name="Haridas S."/>
            <person name="Lipzen A."/>
            <person name="Labutti K."/>
            <person name="Grigoriev I.V."/>
            <person name="Murat C."/>
            <person name="Martin F."/>
            <person name="Albertini E."/>
            <person name="Donnini D."/>
            <person name="Bonito G."/>
        </authorList>
    </citation>
    <scope>NUCLEOTIDE SEQUENCE [LARGE SCALE GENOMIC DNA]</scope>
    <source>
        <strain evidence="9 10">Sb_GMNB300</strain>
    </source>
</reference>
<feature type="compositionally biased region" description="Acidic residues" evidence="6">
    <location>
        <begin position="303"/>
        <end position="312"/>
    </location>
</feature>
<protein>
    <recommendedName>
        <fullName evidence="8">Rhodopsin domain-containing protein</fullName>
    </recommendedName>
</protein>
<feature type="transmembrane region" description="Helical" evidence="7">
    <location>
        <begin position="212"/>
        <end position="236"/>
    </location>
</feature>
<feature type="transmembrane region" description="Helical" evidence="7">
    <location>
        <begin position="131"/>
        <end position="153"/>
    </location>
</feature>
<feature type="region of interest" description="Disordered" evidence="6">
    <location>
        <begin position="287"/>
        <end position="312"/>
    </location>
</feature>
<dbReference type="InParanoid" id="A0A5J5F0L6"/>
<dbReference type="OrthoDB" id="5372266at2759"/>
<dbReference type="Proteomes" id="UP000326924">
    <property type="component" value="Unassembled WGS sequence"/>
</dbReference>
<comment type="subcellular location">
    <subcellularLocation>
        <location evidence="1">Membrane</location>
        <topology evidence="1">Multi-pass membrane protein</topology>
    </subcellularLocation>
</comment>
<organism evidence="9 10">
    <name type="scientific">Sphaerosporella brunnea</name>
    <dbReference type="NCBI Taxonomy" id="1250544"/>
    <lineage>
        <taxon>Eukaryota</taxon>
        <taxon>Fungi</taxon>
        <taxon>Dikarya</taxon>
        <taxon>Ascomycota</taxon>
        <taxon>Pezizomycotina</taxon>
        <taxon>Pezizomycetes</taxon>
        <taxon>Pezizales</taxon>
        <taxon>Pyronemataceae</taxon>
        <taxon>Sphaerosporella</taxon>
    </lineage>
</organism>
<feature type="compositionally biased region" description="Basic and acidic residues" evidence="6">
    <location>
        <begin position="293"/>
        <end position="302"/>
    </location>
</feature>
<keyword evidence="4 7" id="KW-0472">Membrane</keyword>
<feature type="transmembrane region" description="Helical" evidence="7">
    <location>
        <begin position="173"/>
        <end position="200"/>
    </location>
</feature>
<dbReference type="PANTHER" id="PTHR33048:SF47">
    <property type="entry name" value="INTEGRAL MEMBRANE PROTEIN-RELATED"/>
    <property type="match status" value="1"/>
</dbReference>
<dbReference type="PANTHER" id="PTHR33048">
    <property type="entry name" value="PTH11-LIKE INTEGRAL MEMBRANE PROTEIN (AFU_ORTHOLOGUE AFUA_5G11245)"/>
    <property type="match status" value="1"/>
</dbReference>
<feature type="transmembrane region" description="Helical" evidence="7">
    <location>
        <begin position="248"/>
        <end position="276"/>
    </location>
</feature>
<evidence type="ECO:0000313" key="9">
    <source>
        <dbReference type="EMBL" id="KAA8909389.1"/>
    </source>
</evidence>
<dbReference type="InterPro" id="IPR052337">
    <property type="entry name" value="SAT4-like"/>
</dbReference>
<comment type="similarity">
    <text evidence="5">Belongs to the SAT4 family.</text>
</comment>
<evidence type="ECO:0000256" key="3">
    <source>
        <dbReference type="ARBA" id="ARBA00022989"/>
    </source>
</evidence>
<accession>A0A5J5F0L6</accession>
<evidence type="ECO:0000256" key="1">
    <source>
        <dbReference type="ARBA" id="ARBA00004141"/>
    </source>
</evidence>
<comment type="caution">
    <text evidence="9">The sequence shown here is derived from an EMBL/GenBank/DDBJ whole genome shotgun (WGS) entry which is preliminary data.</text>
</comment>
<evidence type="ECO:0000259" key="8">
    <source>
        <dbReference type="Pfam" id="PF20684"/>
    </source>
</evidence>
<keyword evidence="10" id="KW-1185">Reference proteome</keyword>
<gene>
    <name evidence="9" type="ORF">FN846DRAFT_615588</name>
</gene>
<evidence type="ECO:0000313" key="10">
    <source>
        <dbReference type="Proteomes" id="UP000326924"/>
    </source>
</evidence>
<keyword evidence="3 7" id="KW-1133">Transmembrane helix</keyword>
<dbReference type="EMBL" id="VXIS01000058">
    <property type="protein sequence ID" value="KAA8909389.1"/>
    <property type="molecule type" value="Genomic_DNA"/>
</dbReference>
<feature type="transmembrane region" description="Helical" evidence="7">
    <location>
        <begin position="38"/>
        <end position="64"/>
    </location>
</feature>
<dbReference type="Pfam" id="PF20684">
    <property type="entry name" value="Fung_rhodopsin"/>
    <property type="match status" value="1"/>
</dbReference>
<sequence>MLEDAWLAVLVLFFALPTILVGLRIYYDANRYLRSGYLASSVISLVFAIAAYLFFALACAMVFYRSQKRVLWMDRPAQTVVGGMHALGQPLREATIVHSYIVPTGLWLCKGSFVAMYFNLKRHLNEKTKRLLYGTVAYLILTFLVLILTHALWCDRVFGKQWALTATTYCTPFASSLTIGLYAFCNITSDILVLTIPLVILHYITVLPRERYAIVFLLVLGVGTIATTATCCALHITYRHELVVYYNYIQVAELLACIELSVGMMAASLPSLKALLYRKRERVRRKVQGSVGESKHGHSSQREEEDEEEELERLEDQGRLVIMRHVSYDVEVESIELPPAAVAKTSV</sequence>
<evidence type="ECO:0000256" key="4">
    <source>
        <dbReference type="ARBA" id="ARBA00023136"/>
    </source>
</evidence>
<feature type="transmembrane region" description="Helical" evidence="7">
    <location>
        <begin position="6"/>
        <end position="26"/>
    </location>
</feature>
<dbReference type="InterPro" id="IPR049326">
    <property type="entry name" value="Rhodopsin_dom_fungi"/>
</dbReference>